<evidence type="ECO:0000313" key="9">
    <source>
        <dbReference type="EnsemblMetazoa" id="SCAU010474-PA"/>
    </source>
</evidence>
<gene>
    <name evidence="9" type="primary">106083370</name>
</gene>
<keyword evidence="10" id="KW-1185">Reference proteome</keyword>
<comment type="cofactor">
    <cofactor evidence="2">
        <name>Mg(2+)</name>
        <dbReference type="ChEBI" id="CHEBI:18420"/>
    </cofactor>
</comment>
<name>A0A1I8PRM5_STOCA</name>
<keyword evidence="5" id="KW-0378">Hydrolase</keyword>
<dbReference type="InterPro" id="IPR015797">
    <property type="entry name" value="NUDIX_hydrolase-like_dom_sf"/>
</dbReference>
<evidence type="ECO:0000256" key="4">
    <source>
        <dbReference type="ARBA" id="ARBA00022723"/>
    </source>
</evidence>
<keyword evidence="7" id="KW-0464">Manganese</keyword>
<feature type="domain" description="Nudix hydrolase" evidence="8">
    <location>
        <begin position="10"/>
        <end position="244"/>
    </location>
</feature>
<organism evidence="9 10">
    <name type="scientific">Stomoxys calcitrans</name>
    <name type="common">Stable fly</name>
    <name type="synonym">Conops calcitrans</name>
    <dbReference type="NCBI Taxonomy" id="35570"/>
    <lineage>
        <taxon>Eukaryota</taxon>
        <taxon>Metazoa</taxon>
        <taxon>Ecdysozoa</taxon>
        <taxon>Arthropoda</taxon>
        <taxon>Hexapoda</taxon>
        <taxon>Insecta</taxon>
        <taxon>Pterygota</taxon>
        <taxon>Neoptera</taxon>
        <taxon>Endopterygota</taxon>
        <taxon>Diptera</taxon>
        <taxon>Brachycera</taxon>
        <taxon>Muscomorpha</taxon>
        <taxon>Muscoidea</taxon>
        <taxon>Muscidae</taxon>
        <taxon>Stomoxys</taxon>
    </lineage>
</organism>
<dbReference type="PROSITE" id="PS51462">
    <property type="entry name" value="NUDIX"/>
    <property type="match status" value="1"/>
</dbReference>
<accession>A0A1I8PRM5</accession>
<dbReference type="PANTHER" id="PTHR12318">
    <property type="entry name" value="TESTOSTERONE-REGULATED PROTEIN RP2"/>
    <property type="match status" value="1"/>
</dbReference>
<evidence type="ECO:0000259" key="8">
    <source>
        <dbReference type="PROSITE" id="PS51462"/>
    </source>
</evidence>
<dbReference type="SUPFAM" id="SSF55811">
    <property type="entry name" value="Nudix"/>
    <property type="match status" value="1"/>
</dbReference>
<dbReference type="VEuPathDB" id="VectorBase:SCAU010474"/>
<dbReference type="InterPro" id="IPR039121">
    <property type="entry name" value="NUDT19"/>
</dbReference>
<evidence type="ECO:0000256" key="1">
    <source>
        <dbReference type="ARBA" id="ARBA00001936"/>
    </source>
</evidence>
<dbReference type="Gene3D" id="3.90.79.10">
    <property type="entry name" value="Nucleoside Triphosphate Pyrophosphohydrolase"/>
    <property type="match status" value="1"/>
</dbReference>
<evidence type="ECO:0000313" key="10">
    <source>
        <dbReference type="Proteomes" id="UP000095300"/>
    </source>
</evidence>
<reference evidence="9" key="1">
    <citation type="submission" date="2020-05" db="UniProtKB">
        <authorList>
            <consortium name="EnsemblMetazoa"/>
        </authorList>
    </citation>
    <scope>IDENTIFICATION</scope>
    <source>
        <strain evidence="9">USDA</strain>
    </source>
</reference>
<evidence type="ECO:0000256" key="2">
    <source>
        <dbReference type="ARBA" id="ARBA00001946"/>
    </source>
</evidence>
<evidence type="ECO:0000256" key="6">
    <source>
        <dbReference type="ARBA" id="ARBA00022842"/>
    </source>
</evidence>
<dbReference type="GO" id="GO:0005739">
    <property type="term" value="C:mitochondrion"/>
    <property type="evidence" value="ECO:0007669"/>
    <property type="project" value="TreeGrafter"/>
</dbReference>
<dbReference type="GO" id="GO:0046872">
    <property type="term" value="F:metal ion binding"/>
    <property type="evidence" value="ECO:0007669"/>
    <property type="project" value="UniProtKB-KW"/>
</dbReference>
<comment type="cofactor">
    <cofactor evidence="1">
        <name>Mn(2+)</name>
        <dbReference type="ChEBI" id="CHEBI:29035"/>
    </cofactor>
</comment>
<dbReference type="InterPro" id="IPR000086">
    <property type="entry name" value="NUDIX_hydrolase_dom"/>
</dbReference>
<dbReference type="AlphaFoldDB" id="A0A1I8PRM5"/>
<comment type="similarity">
    <text evidence="3">Belongs to the Nudix hydrolase family.</text>
</comment>
<dbReference type="OrthoDB" id="1695362at2759"/>
<dbReference type="GO" id="GO:0016818">
    <property type="term" value="F:hydrolase activity, acting on acid anhydrides, in phosphorus-containing anhydrides"/>
    <property type="evidence" value="ECO:0007669"/>
    <property type="project" value="InterPro"/>
</dbReference>
<keyword evidence="4" id="KW-0479">Metal-binding</keyword>
<dbReference type="PANTHER" id="PTHR12318:SF0">
    <property type="entry name" value="ACYL-COENZYME A DIPHOSPHATASE NUDT19"/>
    <property type="match status" value="1"/>
</dbReference>
<proteinExistence type="inferred from homology"/>
<evidence type="ECO:0000256" key="5">
    <source>
        <dbReference type="ARBA" id="ARBA00022801"/>
    </source>
</evidence>
<protein>
    <recommendedName>
        <fullName evidence="8">Nudix hydrolase domain-containing protein</fullName>
    </recommendedName>
</protein>
<evidence type="ECO:0000256" key="7">
    <source>
        <dbReference type="ARBA" id="ARBA00023211"/>
    </source>
</evidence>
<sequence>MNSYEDLEKIYRPSATIIIAAKDPVKEYGYDYRILLAKRTMRTAYAPDHFVFPGGVHDANADDDIKWLEYFEEFGIYADDLNKLCLEHLPNRPQPLMTNKTHVSRDISLRLTAVREAFEEVGLLLCLSREQYRREHKGCATNYQKFNRFHWQEKVHNDPYEFLNLCKFLDVVPDIWSLHEWSIWRSPPASLKKYDTILYIVALEQKPQLLLEPTEVEEELWISPKRALHLFKERHIWLPPLQFYELSRLSNILSWSKLRDFAKHRAAFGSTLLMLAYYRCYDSLVGTLPSTYFIMMTSIPKAQKITKKQLFYQNHYQVLNPKQKIFTV</sequence>
<dbReference type="CDD" id="cd18870">
    <property type="entry name" value="NUDIX_AcylCoAdiphos_Nudt19"/>
    <property type="match status" value="1"/>
</dbReference>
<keyword evidence="6" id="KW-0460">Magnesium</keyword>
<evidence type="ECO:0000256" key="3">
    <source>
        <dbReference type="ARBA" id="ARBA00005582"/>
    </source>
</evidence>
<dbReference type="EnsemblMetazoa" id="SCAU010474-RA">
    <property type="protein sequence ID" value="SCAU010474-PA"/>
    <property type="gene ID" value="SCAU010474"/>
</dbReference>
<dbReference type="Proteomes" id="UP000095300">
    <property type="component" value="Unassembled WGS sequence"/>
</dbReference>